<evidence type="ECO:0000256" key="3">
    <source>
        <dbReference type="ARBA" id="ARBA00022833"/>
    </source>
</evidence>
<feature type="region of interest" description="Disordered" evidence="6">
    <location>
        <begin position="423"/>
        <end position="452"/>
    </location>
</feature>
<dbReference type="Proteomes" id="UP000027222">
    <property type="component" value="Unassembled WGS sequence"/>
</dbReference>
<feature type="region of interest" description="Disordered" evidence="6">
    <location>
        <begin position="360"/>
        <end position="404"/>
    </location>
</feature>
<dbReference type="OrthoDB" id="6105938at2759"/>
<keyword evidence="9" id="KW-1185">Reference proteome</keyword>
<evidence type="ECO:0000256" key="6">
    <source>
        <dbReference type="SAM" id="MobiDB-lite"/>
    </source>
</evidence>
<dbReference type="HOGENOM" id="CLU_030109_0_0_1"/>
<reference evidence="9" key="1">
    <citation type="journal article" date="2014" name="Proc. Natl. Acad. Sci. U.S.A.">
        <title>Extensive sampling of basidiomycete genomes demonstrates inadequacy of the white-rot/brown-rot paradigm for wood decay fungi.</title>
        <authorList>
            <person name="Riley R."/>
            <person name="Salamov A.A."/>
            <person name="Brown D.W."/>
            <person name="Nagy L.G."/>
            <person name="Floudas D."/>
            <person name="Held B.W."/>
            <person name="Levasseur A."/>
            <person name="Lombard V."/>
            <person name="Morin E."/>
            <person name="Otillar R."/>
            <person name="Lindquist E.A."/>
            <person name="Sun H."/>
            <person name="LaButti K.M."/>
            <person name="Schmutz J."/>
            <person name="Jabbour D."/>
            <person name="Luo H."/>
            <person name="Baker S.E."/>
            <person name="Pisabarro A.G."/>
            <person name="Walton J.D."/>
            <person name="Blanchette R.A."/>
            <person name="Henrissat B."/>
            <person name="Martin F."/>
            <person name="Cullen D."/>
            <person name="Hibbett D.S."/>
            <person name="Grigoriev I.V."/>
        </authorList>
    </citation>
    <scope>NUCLEOTIDE SEQUENCE [LARGE SCALE GENOMIC DNA]</scope>
    <source>
        <strain evidence="9">CBS 339.88</strain>
    </source>
</reference>
<evidence type="ECO:0000313" key="9">
    <source>
        <dbReference type="Proteomes" id="UP000027222"/>
    </source>
</evidence>
<dbReference type="GO" id="GO:0008270">
    <property type="term" value="F:zinc ion binding"/>
    <property type="evidence" value="ECO:0007669"/>
    <property type="project" value="UniProtKB-KW"/>
</dbReference>
<keyword evidence="3" id="KW-0862">Zinc</keyword>
<dbReference type="Pfam" id="PF13923">
    <property type="entry name" value="zf-C3HC4_2"/>
    <property type="match status" value="1"/>
</dbReference>
<dbReference type="EMBL" id="KL142411">
    <property type="protein sequence ID" value="KDR68006.1"/>
    <property type="molecule type" value="Genomic_DNA"/>
</dbReference>
<dbReference type="SMART" id="SM00184">
    <property type="entry name" value="RING"/>
    <property type="match status" value="1"/>
</dbReference>
<dbReference type="PANTHER" id="PTHR12109">
    <property type="entry name" value="RING FINGER PROTEIN 141-RELATED"/>
    <property type="match status" value="1"/>
</dbReference>
<name>A0A067SAX4_GALM3</name>
<dbReference type="PROSITE" id="PS00518">
    <property type="entry name" value="ZF_RING_1"/>
    <property type="match status" value="1"/>
</dbReference>
<evidence type="ECO:0000256" key="4">
    <source>
        <dbReference type="PROSITE-ProRule" id="PRU00175"/>
    </source>
</evidence>
<evidence type="ECO:0000256" key="2">
    <source>
        <dbReference type="ARBA" id="ARBA00022771"/>
    </source>
</evidence>
<dbReference type="InterPro" id="IPR017907">
    <property type="entry name" value="Znf_RING_CS"/>
</dbReference>
<dbReference type="InterPro" id="IPR013083">
    <property type="entry name" value="Znf_RING/FYVE/PHD"/>
</dbReference>
<feature type="region of interest" description="Disordered" evidence="6">
    <location>
        <begin position="1"/>
        <end position="103"/>
    </location>
</feature>
<evidence type="ECO:0000259" key="7">
    <source>
        <dbReference type="PROSITE" id="PS50089"/>
    </source>
</evidence>
<feature type="compositionally biased region" description="Acidic residues" evidence="6">
    <location>
        <begin position="426"/>
        <end position="436"/>
    </location>
</feature>
<feature type="compositionally biased region" description="Acidic residues" evidence="6">
    <location>
        <begin position="380"/>
        <end position="404"/>
    </location>
</feature>
<dbReference type="AlphaFoldDB" id="A0A067SAX4"/>
<keyword evidence="1" id="KW-0479">Metal-binding</keyword>
<dbReference type="PROSITE" id="PS50089">
    <property type="entry name" value="ZF_RING_2"/>
    <property type="match status" value="1"/>
</dbReference>
<dbReference type="PANTHER" id="PTHR12109:SF3">
    <property type="entry name" value="RING FINGER PROTEIN 141"/>
    <property type="match status" value="1"/>
</dbReference>
<dbReference type="GO" id="GO:0004842">
    <property type="term" value="F:ubiquitin-protein transferase activity"/>
    <property type="evidence" value="ECO:0007669"/>
    <property type="project" value="TreeGrafter"/>
</dbReference>
<organism evidence="8 9">
    <name type="scientific">Galerina marginata (strain CBS 339.88)</name>
    <dbReference type="NCBI Taxonomy" id="685588"/>
    <lineage>
        <taxon>Eukaryota</taxon>
        <taxon>Fungi</taxon>
        <taxon>Dikarya</taxon>
        <taxon>Basidiomycota</taxon>
        <taxon>Agaricomycotina</taxon>
        <taxon>Agaricomycetes</taxon>
        <taxon>Agaricomycetidae</taxon>
        <taxon>Agaricales</taxon>
        <taxon>Agaricineae</taxon>
        <taxon>Strophariaceae</taxon>
        <taxon>Galerina</taxon>
    </lineage>
</organism>
<feature type="domain" description="RING-type" evidence="7">
    <location>
        <begin position="262"/>
        <end position="325"/>
    </location>
</feature>
<sequence length="608" mass="68166">MADRRLKHVAVPSTRTRSGSEAIRKRVAQLMQGSGAVTPAAGPSVIQAKERIPRRNSPSLESNRASSRERNRKTDTKEKPLPAFPDYAPRPLKRKKSSGRIGSVADRSENMNADTRNGIVSSSHQSSNRIFDAMVRSPPLEHDLPPVSHQRGKNMLTKNPHYDHDNRLYNGSDGASDNRVFNGLHGAAEYDRMNKEIETLKEALHDARKVSKRHIKKLEETKLELSVAVMSMNEKESELARMKGKCRKNEELLSTIESSVQCQICMDLPDNPFALSPCGHVLCLSCLQEWFRKAPPTLDDMDIDPEELTDPHYILMRTKSCPSCRAVIKRRPVPVFMVKAVASALKKSKPSLAGQFTFPGELSLGESDRDNPWKGIFPSSEEESGEDDSGDSGDGFDLEGYSEDDEERQVMLSLYQGYRFHASSDSEVDDDSDHDEEADHASDEEGDVSRPFYVLPRWEPPSVDVNLGDYTMSEADAPEYTKLLQRGCGWEMIQNYEVSYSHRFGIIVSLRSLNHLYASDDDSDGDVDLNGMSRVYLGWNIALEDDDADGETFMTEILEDIKTTPTRWHITPRPGVLGAMDARRLINAGDVGDYDTTDTEVWIDAEDF</sequence>
<dbReference type="InterPro" id="IPR001841">
    <property type="entry name" value="Znf_RING"/>
</dbReference>
<keyword evidence="5" id="KW-0175">Coiled coil</keyword>
<feature type="coiled-coil region" evidence="5">
    <location>
        <begin position="190"/>
        <end position="252"/>
    </location>
</feature>
<keyword evidence="2 4" id="KW-0863">Zinc-finger</keyword>
<proteinExistence type="predicted"/>
<accession>A0A067SAX4</accession>
<dbReference type="Pfam" id="PF26609">
    <property type="entry name" value="DUF8191"/>
    <property type="match status" value="1"/>
</dbReference>
<evidence type="ECO:0000256" key="5">
    <source>
        <dbReference type="SAM" id="Coils"/>
    </source>
</evidence>
<dbReference type="InterPro" id="IPR047126">
    <property type="entry name" value="RNF141-like"/>
</dbReference>
<evidence type="ECO:0000256" key="1">
    <source>
        <dbReference type="ARBA" id="ARBA00022723"/>
    </source>
</evidence>
<dbReference type="Gene3D" id="3.30.40.10">
    <property type="entry name" value="Zinc/RING finger domain, C3HC4 (zinc finger)"/>
    <property type="match status" value="1"/>
</dbReference>
<dbReference type="STRING" id="685588.A0A067SAX4"/>
<dbReference type="SUPFAM" id="SSF57850">
    <property type="entry name" value="RING/U-box"/>
    <property type="match status" value="1"/>
</dbReference>
<protein>
    <recommendedName>
        <fullName evidence="7">RING-type domain-containing protein</fullName>
    </recommendedName>
</protein>
<dbReference type="GO" id="GO:0051865">
    <property type="term" value="P:protein autoubiquitination"/>
    <property type="evidence" value="ECO:0007669"/>
    <property type="project" value="TreeGrafter"/>
</dbReference>
<evidence type="ECO:0000313" key="8">
    <source>
        <dbReference type="EMBL" id="KDR68006.1"/>
    </source>
</evidence>
<dbReference type="InterPro" id="IPR058504">
    <property type="entry name" value="DUF8191"/>
</dbReference>
<gene>
    <name evidence="8" type="ORF">GALMADRAFT_257564</name>
</gene>
<feature type="compositionally biased region" description="Basic and acidic residues" evidence="6">
    <location>
        <begin position="66"/>
        <end position="80"/>
    </location>
</feature>